<comment type="caution">
    <text evidence="1">The sequence shown here is derived from an EMBL/GenBank/DDBJ whole genome shotgun (WGS) entry which is preliminary data.</text>
</comment>
<reference evidence="1" key="1">
    <citation type="submission" date="2022-11" db="EMBL/GenBank/DDBJ databases">
        <title>Genome Sequence of Nemania bipapillata.</title>
        <authorList>
            <person name="Buettner E."/>
        </authorList>
    </citation>
    <scope>NUCLEOTIDE SEQUENCE</scope>
    <source>
        <strain evidence="1">CP14</strain>
    </source>
</reference>
<accession>A0ACC2IYT1</accession>
<evidence type="ECO:0000313" key="1">
    <source>
        <dbReference type="EMBL" id="KAJ8120133.1"/>
    </source>
</evidence>
<proteinExistence type="predicted"/>
<organism evidence="1 2">
    <name type="scientific">Nemania bipapillata</name>
    <dbReference type="NCBI Taxonomy" id="110536"/>
    <lineage>
        <taxon>Eukaryota</taxon>
        <taxon>Fungi</taxon>
        <taxon>Dikarya</taxon>
        <taxon>Ascomycota</taxon>
        <taxon>Pezizomycotina</taxon>
        <taxon>Sordariomycetes</taxon>
        <taxon>Xylariomycetidae</taxon>
        <taxon>Xylariales</taxon>
        <taxon>Xylariaceae</taxon>
        <taxon>Nemania</taxon>
    </lineage>
</organism>
<sequence>MGDFNIVSGQPQAAGASYKDAPKSPVQLDGYNNDTSQVLSLVPYGNYLSANPFQESQSCTKNVNLGHTISMAPQPPTNFSKVSEGLYRSGYPQKQDYPFLQSLKLKTIVTLVTKDLPEGYQEFIQSNRITHRVFDMAGTKKEDIPVDMMRAIHAVVSNPRNYPLLVHCNHGKHRTGCVVGVLRKYHQWDLKCIIDEYKAFAEPKARETDLKYLTDFDLASLGRQPQAVVLRGTALLGTIGRFFRLAFLVVLTMLILHPLTKFKIKEPDRKSDEPGRDFPFP</sequence>
<gene>
    <name evidence="1" type="ORF">ONZ43_g3081</name>
</gene>
<dbReference type="EMBL" id="JAPESX010000687">
    <property type="protein sequence ID" value="KAJ8120133.1"/>
    <property type="molecule type" value="Genomic_DNA"/>
</dbReference>
<evidence type="ECO:0000313" key="2">
    <source>
        <dbReference type="Proteomes" id="UP001153334"/>
    </source>
</evidence>
<dbReference type="Proteomes" id="UP001153334">
    <property type="component" value="Unassembled WGS sequence"/>
</dbReference>
<keyword evidence="2" id="KW-1185">Reference proteome</keyword>
<protein>
    <submittedName>
        <fullName evidence="1">Uncharacterized protein</fullName>
    </submittedName>
</protein>
<name>A0ACC2IYT1_9PEZI</name>